<dbReference type="EMBL" id="AOJH01000076">
    <property type="protein sequence ID" value="EMA60873.1"/>
    <property type="molecule type" value="Genomic_DNA"/>
</dbReference>
<organism evidence="1 2">
    <name type="scientific">Halorubrum kocurii JCM 14978</name>
    <dbReference type="NCBI Taxonomy" id="1230456"/>
    <lineage>
        <taxon>Archaea</taxon>
        <taxon>Methanobacteriati</taxon>
        <taxon>Methanobacteriota</taxon>
        <taxon>Stenosarchaea group</taxon>
        <taxon>Halobacteria</taxon>
        <taxon>Halobacteriales</taxon>
        <taxon>Haloferacaceae</taxon>
        <taxon>Halorubrum</taxon>
    </lineage>
</organism>
<dbReference type="Proteomes" id="UP000011546">
    <property type="component" value="Unassembled WGS sequence"/>
</dbReference>
<name>M0NTF0_9EURY</name>
<proteinExistence type="predicted"/>
<accession>M0NTF0</accession>
<protein>
    <submittedName>
        <fullName evidence="1">Uncharacterized protein</fullName>
    </submittedName>
</protein>
<comment type="caution">
    <text evidence="1">The sequence shown here is derived from an EMBL/GenBank/DDBJ whole genome shotgun (WGS) entry which is preliminary data.</text>
</comment>
<dbReference type="PATRIC" id="fig|1230456.3.peg.2467"/>
<reference evidence="1 2" key="1">
    <citation type="journal article" date="2014" name="PLoS Genet.">
        <title>Phylogenetically driven sequencing of extremely halophilic archaea reveals strategies for static and dynamic osmo-response.</title>
        <authorList>
            <person name="Becker E.A."/>
            <person name="Seitzer P.M."/>
            <person name="Tritt A."/>
            <person name="Larsen D."/>
            <person name="Krusor M."/>
            <person name="Yao A.I."/>
            <person name="Wu D."/>
            <person name="Madern D."/>
            <person name="Eisen J.A."/>
            <person name="Darling A.E."/>
            <person name="Facciotti M.T."/>
        </authorList>
    </citation>
    <scope>NUCLEOTIDE SEQUENCE [LARGE SCALE GENOMIC DNA]</scope>
    <source>
        <strain evidence="1 2">JCM 14978</strain>
    </source>
</reference>
<evidence type="ECO:0000313" key="2">
    <source>
        <dbReference type="Proteomes" id="UP000011546"/>
    </source>
</evidence>
<evidence type="ECO:0000313" key="1">
    <source>
        <dbReference type="EMBL" id="EMA60873.1"/>
    </source>
</evidence>
<keyword evidence="2" id="KW-1185">Reference proteome</keyword>
<dbReference type="AlphaFoldDB" id="M0NTF0"/>
<gene>
    <name evidence="1" type="ORF">C468_12417</name>
</gene>
<sequence>MEEPAPRLAVLPYHLLGGGRAEYAFIFAFEVACIGVPHVAFEPVFVVVPHEALIIDFVPESGGSVQEVS</sequence>